<feature type="region of interest" description="Disordered" evidence="9">
    <location>
        <begin position="150"/>
        <end position="174"/>
    </location>
</feature>
<evidence type="ECO:0000256" key="3">
    <source>
        <dbReference type="ARBA" id="ARBA00022679"/>
    </source>
</evidence>
<evidence type="ECO:0000256" key="9">
    <source>
        <dbReference type="SAM" id="MobiDB-lite"/>
    </source>
</evidence>
<evidence type="ECO:0000256" key="5">
    <source>
        <dbReference type="ARBA" id="ARBA00023125"/>
    </source>
</evidence>
<dbReference type="GO" id="GO:0075713">
    <property type="term" value="P:establishment of integrated proviral latency"/>
    <property type="evidence" value="ECO:0007669"/>
    <property type="project" value="UniProtKB-KW"/>
</dbReference>
<feature type="domain" description="Core-binding (CB)" evidence="11">
    <location>
        <begin position="64"/>
        <end position="143"/>
    </location>
</feature>
<evidence type="ECO:0000256" key="2">
    <source>
        <dbReference type="ARBA" id="ARBA00016082"/>
    </source>
</evidence>
<keyword evidence="13" id="KW-1185">Reference proteome</keyword>
<name>A0A7G5B8A7_9CAUD</name>
<keyword evidence="3" id="KW-0808">Transferase</keyword>
<keyword evidence="7" id="KW-1179">Viral genome integration</keyword>
<dbReference type="GO" id="GO:0016740">
    <property type="term" value="F:transferase activity"/>
    <property type="evidence" value="ECO:0007669"/>
    <property type="project" value="UniProtKB-KW"/>
</dbReference>
<dbReference type="GO" id="GO:0015074">
    <property type="term" value="P:DNA integration"/>
    <property type="evidence" value="ECO:0007669"/>
    <property type="project" value="InterPro"/>
</dbReference>
<dbReference type="InterPro" id="IPR013762">
    <property type="entry name" value="Integrase-like_cat_sf"/>
</dbReference>
<gene>
    <name evidence="12" type="primary">xerC</name>
    <name evidence="12" type="ORF">A1_00010</name>
</gene>
<dbReference type="InterPro" id="IPR050090">
    <property type="entry name" value="Tyrosine_recombinase_XerCD"/>
</dbReference>
<evidence type="ECO:0000313" key="13">
    <source>
        <dbReference type="Proteomes" id="UP000515762"/>
    </source>
</evidence>
<dbReference type="PANTHER" id="PTHR30349">
    <property type="entry name" value="PHAGE INTEGRASE-RELATED"/>
    <property type="match status" value="1"/>
</dbReference>
<proteinExistence type="inferred from homology"/>
<dbReference type="Proteomes" id="UP000515762">
    <property type="component" value="Segment"/>
</dbReference>
<keyword evidence="7" id="KW-0229">DNA integration</keyword>
<evidence type="ECO:0000259" key="11">
    <source>
        <dbReference type="PROSITE" id="PS51900"/>
    </source>
</evidence>
<comment type="similarity">
    <text evidence="1">Belongs to the 'phage' integrase family.</text>
</comment>
<feature type="compositionally biased region" description="Basic and acidic residues" evidence="9">
    <location>
        <begin position="157"/>
        <end position="173"/>
    </location>
</feature>
<evidence type="ECO:0000256" key="6">
    <source>
        <dbReference type="ARBA" id="ARBA00023172"/>
    </source>
</evidence>
<evidence type="ECO:0000256" key="1">
    <source>
        <dbReference type="ARBA" id="ARBA00008857"/>
    </source>
</evidence>
<accession>A0A7G5B8A7</accession>
<evidence type="ECO:0000256" key="4">
    <source>
        <dbReference type="ARBA" id="ARBA00022801"/>
    </source>
</evidence>
<dbReference type="PROSITE" id="PS51900">
    <property type="entry name" value="CB"/>
    <property type="match status" value="1"/>
</dbReference>
<dbReference type="PANTHER" id="PTHR30349:SF94">
    <property type="entry name" value="INTEGRASE_RECOMBINASE HI_1414-RELATED"/>
    <property type="match status" value="1"/>
</dbReference>
<dbReference type="GO" id="GO:0016787">
    <property type="term" value="F:hydrolase activity"/>
    <property type="evidence" value="ECO:0007669"/>
    <property type="project" value="UniProtKB-KW"/>
</dbReference>
<protein>
    <recommendedName>
        <fullName evidence="2">Integrase</fullName>
    </recommendedName>
</protein>
<dbReference type="EMBL" id="MT740728">
    <property type="protein sequence ID" value="QMV32530.1"/>
    <property type="molecule type" value="Genomic_DNA"/>
</dbReference>
<keyword evidence="4" id="KW-0378">Hydrolase</keyword>
<dbReference type="GO" id="GO:0044826">
    <property type="term" value="P:viral genome integration into host DNA"/>
    <property type="evidence" value="ECO:0007669"/>
    <property type="project" value="UniProtKB-KW"/>
</dbReference>
<dbReference type="InterPro" id="IPR011010">
    <property type="entry name" value="DNA_brk_join_enz"/>
</dbReference>
<keyword evidence="5 8" id="KW-0238">DNA-binding</keyword>
<keyword evidence="6" id="KW-0233">DNA recombination</keyword>
<dbReference type="GO" id="GO:0003677">
    <property type="term" value="F:DNA binding"/>
    <property type="evidence" value="ECO:0007669"/>
    <property type="project" value="UniProtKB-UniRule"/>
</dbReference>
<feature type="domain" description="Tyr recombinase" evidence="10">
    <location>
        <begin position="166"/>
        <end position="337"/>
    </location>
</feature>
<dbReference type="Pfam" id="PF00589">
    <property type="entry name" value="Phage_integrase"/>
    <property type="match status" value="1"/>
</dbReference>
<dbReference type="GO" id="GO:0006310">
    <property type="term" value="P:DNA recombination"/>
    <property type="evidence" value="ECO:0007669"/>
    <property type="project" value="UniProtKB-KW"/>
</dbReference>
<evidence type="ECO:0000256" key="7">
    <source>
        <dbReference type="ARBA" id="ARBA00023195"/>
    </source>
</evidence>
<evidence type="ECO:0000313" key="12">
    <source>
        <dbReference type="EMBL" id="QMV32530.1"/>
    </source>
</evidence>
<sequence length="337" mass="37640">MGTVFPRTDNAGKTTYQAKVRRKGFPAMSKTFPSRAAAERWIIEREAELFNGTVSVPSAAVKSTTLSDLIDTYVVEVTPHKKGKDVEETRLRAIQRSDMAQVPLADLAVQMLRSYRDERLKTVAASTVNRELNLISHVIDTARKEWGISAGANPAKEVSRPKNPPPRDRRLSPKEQVALFAACADTRGGYLRPIVELALETGMRQSELVGLEWERINLAKRTIRLMEGQTKNGHGRAVPLSRRAVEVLEAIAPEAERHGRLFPDLTTEAVKRAFIRTCARAGIKDFHFHDLRHEATSRLFEKGLNVVEAASVTGHKDTRMLMRYTHLDASKLADKLG</sequence>
<evidence type="ECO:0000256" key="8">
    <source>
        <dbReference type="PROSITE-ProRule" id="PRU01248"/>
    </source>
</evidence>
<dbReference type="SUPFAM" id="SSF56349">
    <property type="entry name" value="DNA breaking-rejoining enzymes"/>
    <property type="match status" value="1"/>
</dbReference>
<reference evidence="12 13" key="1">
    <citation type="submission" date="2020-07" db="EMBL/GenBank/DDBJ databases">
        <title>Ralstonia phages.</title>
        <authorList>
            <person name="Trotereau A."/>
            <person name="Boyer C."/>
            <person name="Torres-Barcelo C."/>
        </authorList>
    </citation>
    <scope>NUCLEOTIDE SEQUENCE [LARGE SCALE GENOMIC DNA]</scope>
</reference>
<dbReference type="CDD" id="cd00796">
    <property type="entry name" value="INT_Rci_Hp1_C"/>
    <property type="match status" value="1"/>
</dbReference>
<dbReference type="Gene3D" id="1.10.150.130">
    <property type="match status" value="1"/>
</dbReference>
<dbReference type="GeneID" id="65052979"/>
<dbReference type="InterPro" id="IPR002104">
    <property type="entry name" value="Integrase_catalytic"/>
</dbReference>
<organism evidence="12 13">
    <name type="scientific">Ralstonia phage Anchaing</name>
    <dbReference type="NCBI Taxonomy" id="2759719"/>
    <lineage>
        <taxon>Viruses</taxon>
        <taxon>Duplodnaviria</taxon>
        <taxon>Heunggongvirae</taxon>
        <taxon>Uroviricota</taxon>
        <taxon>Caudoviricetes</taxon>
        <taxon>Autographivirales</taxon>
        <taxon>Autonotataviridae</taxon>
        <taxon>Anchaingvirus</taxon>
        <taxon>Anchaingvirus anchaing</taxon>
    </lineage>
</organism>
<dbReference type="InterPro" id="IPR010998">
    <property type="entry name" value="Integrase_recombinase_N"/>
</dbReference>
<keyword evidence="7" id="KW-1160">Virus entry into host cell</keyword>
<dbReference type="InterPro" id="IPR044068">
    <property type="entry name" value="CB"/>
</dbReference>
<evidence type="ECO:0000259" key="10">
    <source>
        <dbReference type="PROSITE" id="PS51898"/>
    </source>
</evidence>
<dbReference type="Gene3D" id="1.10.443.10">
    <property type="entry name" value="Intergrase catalytic core"/>
    <property type="match status" value="1"/>
</dbReference>
<dbReference type="RefSeq" id="YP_010064526.1">
    <property type="nucleotide sequence ID" value="NC_054891.1"/>
</dbReference>
<dbReference type="KEGG" id="vg:65052979"/>
<dbReference type="PROSITE" id="PS51898">
    <property type="entry name" value="TYR_RECOMBINASE"/>
    <property type="match status" value="1"/>
</dbReference>